<feature type="domain" description="Adenosine deaminase" evidence="9">
    <location>
        <begin position="5"/>
        <end position="362"/>
    </location>
</feature>
<comment type="cofactor">
    <cofactor evidence="1">
        <name>Zn(2+)</name>
        <dbReference type="ChEBI" id="CHEBI:29105"/>
    </cofactor>
</comment>
<comment type="similarity">
    <text evidence="3">Belongs to the metallo-dependent hydrolases superfamily. Adenosine and AMP deaminases family.</text>
</comment>
<evidence type="ECO:0000259" key="9">
    <source>
        <dbReference type="Pfam" id="PF00962"/>
    </source>
</evidence>
<comment type="caution">
    <text evidence="10">The sequence shown here is derived from an EMBL/GenBank/DDBJ whole genome shotgun (WGS) entry which is preliminary data.</text>
</comment>
<proteinExistence type="inferred from homology"/>
<dbReference type="InterPro" id="IPR032466">
    <property type="entry name" value="Metal_Hydrolase"/>
</dbReference>
<keyword evidence="11" id="KW-1185">Reference proteome</keyword>
<dbReference type="EC" id="3.5.4.4" evidence="4"/>
<dbReference type="PANTHER" id="PTHR11409:SF43">
    <property type="entry name" value="ADENOSINE DEAMINASE"/>
    <property type="match status" value="1"/>
</dbReference>
<dbReference type="NCBIfam" id="TIGR01430">
    <property type="entry name" value="aden_deam"/>
    <property type="match status" value="1"/>
</dbReference>
<dbReference type="SUPFAM" id="SSF51556">
    <property type="entry name" value="Metallo-dependent hydrolases"/>
    <property type="match status" value="1"/>
</dbReference>
<keyword evidence="8" id="KW-0862">Zinc</keyword>
<comment type="subcellular location">
    <subcellularLocation>
        <location evidence="2">Cell membrane</location>
        <topology evidence="2">Peripheral membrane protein</topology>
        <orientation evidence="2">Extracellular side</orientation>
    </subcellularLocation>
</comment>
<reference evidence="10 11" key="1">
    <citation type="journal article" date="2023" name="Nucleic Acids Res.">
        <title>The hologenome of Daphnia magna reveals possible DNA methylation and microbiome-mediated evolution of the host genome.</title>
        <authorList>
            <person name="Chaturvedi A."/>
            <person name="Li X."/>
            <person name="Dhandapani V."/>
            <person name="Marshall H."/>
            <person name="Kissane S."/>
            <person name="Cuenca-Cambronero M."/>
            <person name="Asole G."/>
            <person name="Calvet F."/>
            <person name="Ruiz-Romero M."/>
            <person name="Marangio P."/>
            <person name="Guigo R."/>
            <person name="Rago D."/>
            <person name="Mirbahai L."/>
            <person name="Eastwood N."/>
            <person name="Colbourne J.K."/>
            <person name="Zhou J."/>
            <person name="Mallon E."/>
            <person name="Orsini L."/>
        </authorList>
    </citation>
    <scope>NUCLEOTIDE SEQUENCE [LARGE SCALE GENOMIC DNA]</scope>
    <source>
        <strain evidence="10">LRV0_1</strain>
    </source>
</reference>
<dbReference type="InterPro" id="IPR006650">
    <property type="entry name" value="A/AMP_deam_AS"/>
</dbReference>
<gene>
    <name evidence="10" type="ORF">OUZ56_000378</name>
</gene>
<evidence type="ECO:0000256" key="2">
    <source>
        <dbReference type="ARBA" id="ARBA00004296"/>
    </source>
</evidence>
<dbReference type="Gene3D" id="3.20.20.140">
    <property type="entry name" value="Metal-dependent hydrolases"/>
    <property type="match status" value="1"/>
</dbReference>
<sequence length="371" mass="40957">MLVTPKVELHVHLDGALKHTTAWELLKKKNLHLPGNGSYEAFLDSIIVKEPDSLMTFLRGFGIFLPAVIGDLEAIERMSYEFCESAAEQGVIYVEARYCPFLLMPDSFTEANFLSQNTGNHDKNGKQISTKEVVEAVNKGFQDGERQFGTIARTILCCIRGKPEWSKEILDLCIQFKDQGVVGIDIAGDEAGEKPIPGEESELRMLDAEDIAVFEKAAELGIHRTVHAGEAGPAQMVWKALTVLKAERIGHGYRVLEDDSIYNHCLNKGVHFECCPTSSMLTGSVSICGTKTHPIMRFAQDGASFSISTDDPTVTNTNLSDEYALCAKWGLTIAQLQETNINAMKNSFAEPSIKQSILEKLYSAYGLKNQD</sequence>
<evidence type="ECO:0000256" key="7">
    <source>
        <dbReference type="ARBA" id="ARBA00022801"/>
    </source>
</evidence>
<protein>
    <recommendedName>
        <fullName evidence="5">Adenosine deaminase</fullName>
        <ecNumber evidence="4">3.5.4.4</ecNumber>
    </recommendedName>
</protein>
<keyword evidence="7" id="KW-0378">Hydrolase</keyword>
<name>A0ABQ9ZZI1_9CRUS</name>
<dbReference type="InterPro" id="IPR001365">
    <property type="entry name" value="A_deaminase_dom"/>
</dbReference>
<evidence type="ECO:0000256" key="3">
    <source>
        <dbReference type="ARBA" id="ARBA00006676"/>
    </source>
</evidence>
<evidence type="ECO:0000256" key="1">
    <source>
        <dbReference type="ARBA" id="ARBA00001947"/>
    </source>
</evidence>
<evidence type="ECO:0000256" key="8">
    <source>
        <dbReference type="ARBA" id="ARBA00022833"/>
    </source>
</evidence>
<dbReference type="EMBL" id="JAOYFB010000036">
    <property type="protein sequence ID" value="KAK4018317.1"/>
    <property type="molecule type" value="Genomic_DNA"/>
</dbReference>
<evidence type="ECO:0000313" key="10">
    <source>
        <dbReference type="EMBL" id="KAK4018317.1"/>
    </source>
</evidence>
<evidence type="ECO:0000256" key="5">
    <source>
        <dbReference type="ARBA" id="ARBA00018099"/>
    </source>
</evidence>
<keyword evidence="6" id="KW-0479">Metal-binding</keyword>
<dbReference type="Proteomes" id="UP001234178">
    <property type="component" value="Unassembled WGS sequence"/>
</dbReference>
<dbReference type="PANTHER" id="PTHR11409">
    <property type="entry name" value="ADENOSINE DEAMINASE"/>
    <property type="match status" value="1"/>
</dbReference>
<dbReference type="PROSITE" id="PS00485">
    <property type="entry name" value="A_DEAMINASE"/>
    <property type="match status" value="1"/>
</dbReference>
<evidence type="ECO:0000256" key="4">
    <source>
        <dbReference type="ARBA" id="ARBA00012784"/>
    </source>
</evidence>
<accession>A0ABQ9ZZI1</accession>
<dbReference type="InterPro" id="IPR006330">
    <property type="entry name" value="Ado/ade_deaminase"/>
</dbReference>
<evidence type="ECO:0000256" key="6">
    <source>
        <dbReference type="ARBA" id="ARBA00022723"/>
    </source>
</evidence>
<organism evidence="10 11">
    <name type="scientific">Daphnia magna</name>
    <dbReference type="NCBI Taxonomy" id="35525"/>
    <lineage>
        <taxon>Eukaryota</taxon>
        <taxon>Metazoa</taxon>
        <taxon>Ecdysozoa</taxon>
        <taxon>Arthropoda</taxon>
        <taxon>Crustacea</taxon>
        <taxon>Branchiopoda</taxon>
        <taxon>Diplostraca</taxon>
        <taxon>Cladocera</taxon>
        <taxon>Anomopoda</taxon>
        <taxon>Daphniidae</taxon>
        <taxon>Daphnia</taxon>
    </lineage>
</organism>
<evidence type="ECO:0000313" key="11">
    <source>
        <dbReference type="Proteomes" id="UP001234178"/>
    </source>
</evidence>
<dbReference type="Pfam" id="PF00962">
    <property type="entry name" value="A_deaminase"/>
    <property type="match status" value="1"/>
</dbReference>